<accession>A0A8H6YPS0</accession>
<organism evidence="2 3">
    <name type="scientific">Mycena venus</name>
    <dbReference type="NCBI Taxonomy" id="2733690"/>
    <lineage>
        <taxon>Eukaryota</taxon>
        <taxon>Fungi</taxon>
        <taxon>Dikarya</taxon>
        <taxon>Basidiomycota</taxon>
        <taxon>Agaricomycotina</taxon>
        <taxon>Agaricomycetes</taxon>
        <taxon>Agaricomycetidae</taxon>
        <taxon>Agaricales</taxon>
        <taxon>Marasmiineae</taxon>
        <taxon>Mycenaceae</taxon>
        <taxon>Mycena</taxon>
    </lineage>
</organism>
<feature type="region of interest" description="Disordered" evidence="1">
    <location>
        <begin position="231"/>
        <end position="258"/>
    </location>
</feature>
<feature type="compositionally biased region" description="Basic and acidic residues" evidence="1">
    <location>
        <begin position="231"/>
        <end position="244"/>
    </location>
</feature>
<name>A0A8H6YPS0_9AGAR</name>
<evidence type="ECO:0000313" key="3">
    <source>
        <dbReference type="Proteomes" id="UP000620124"/>
    </source>
</evidence>
<reference evidence="2" key="1">
    <citation type="submission" date="2020-05" db="EMBL/GenBank/DDBJ databases">
        <title>Mycena genomes resolve the evolution of fungal bioluminescence.</title>
        <authorList>
            <person name="Tsai I.J."/>
        </authorList>
    </citation>
    <scope>NUCLEOTIDE SEQUENCE</scope>
    <source>
        <strain evidence="2">CCC161011</strain>
    </source>
</reference>
<comment type="caution">
    <text evidence="2">The sequence shown here is derived from an EMBL/GenBank/DDBJ whole genome shotgun (WGS) entry which is preliminary data.</text>
</comment>
<dbReference type="OrthoDB" id="2916392at2759"/>
<sequence length="699" mass="78747">MSDNLPDEIISEILSPALKVSETLFSDTSLESPFAFFFSSSSSTLLVCKSWLRVATPLLYHFVVIRSKAQANAFQATLRGNPDLGRFVKNLRVEGGFGKSMHHILKKTPNINHLVLCLHLRAADSTDGLAEGLSLINPIRLTIIDEIDLFLNNKGVTKLMKAIEGSLQKWNRLNEVELPYTRSMSTRESFCLAVCSSPTVTTVSLPDYNSSLVPTLVKIAQNPSIKAIHIRPESQQKPPRAERNHRLRVNRPPRAPPQVTDPRLRALIRWSDASIGGPDAKTLKVVSMPKNPSFRPAASTPPEIWARILSFAMLSLEQHPTNVEPSKLLDQNINSGRLQFLLVSHSFQYPVLPNEHILASFAAAVVANPTLGKRVQLLDLRIPNRRHILGARVSAAPSLQASLHLILPHTCNLRRLICTDSHRSDFLHRPTTISWGDFTTLAETAGNTLQEFTGFAFTFPQETTVLSPTVFNHFVALQKFTWKCGFRSNKITFHQVDQVSASALPALEFLDIRTPEALLPSLQRIALANEQKGYGQDHREWHNSSILSVHSTKIQHLEVFTTTIDNKSIFALCPSMMTLTWRPPYQSDGQYVRMIIRIALKDGFTHSSINKIILIKANYGRTIKENDENWDKLFSALHVPHLPALSEVSVPWCEWPKTDHEIAKSMWVKWAEIFLERGVKMTGKDGTEWRPRLKTSRRR</sequence>
<keyword evidence="3" id="KW-1185">Reference proteome</keyword>
<dbReference type="Proteomes" id="UP000620124">
    <property type="component" value="Unassembled WGS sequence"/>
</dbReference>
<gene>
    <name evidence="2" type="ORF">MVEN_00609000</name>
</gene>
<proteinExistence type="predicted"/>
<evidence type="ECO:0000256" key="1">
    <source>
        <dbReference type="SAM" id="MobiDB-lite"/>
    </source>
</evidence>
<evidence type="ECO:0000313" key="2">
    <source>
        <dbReference type="EMBL" id="KAF7362602.1"/>
    </source>
</evidence>
<dbReference type="EMBL" id="JACAZI010000004">
    <property type="protein sequence ID" value="KAF7362602.1"/>
    <property type="molecule type" value="Genomic_DNA"/>
</dbReference>
<protein>
    <submittedName>
        <fullName evidence="2">F-box domain-containing protein</fullName>
    </submittedName>
</protein>
<dbReference type="AlphaFoldDB" id="A0A8H6YPS0"/>